<accession>A0A7C4GID6</accession>
<gene>
    <name evidence="2" type="ORF">ENT77_00975</name>
</gene>
<protein>
    <submittedName>
        <fullName evidence="2">Uncharacterized protein</fullName>
    </submittedName>
</protein>
<evidence type="ECO:0000313" key="2">
    <source>
        <dbReference type="EMBL" id="HGU39764.1"/>
    </source>
</evidence>
<comment type="caution">
    <text evidence="2">The sequence shown here is derived from an EMBL/GenBank/DDBJ whole genome shotgun (WGS) entry which is preliminary data.</text>
</comment>
<dbReference type="AlphaFoldDB" id="A0A7C4GID6"/>
<dbReference type="EMBL" id="DSZY01000006">
    <property type="protein sequence ID" value="HGU39764.1"/>
    <property type="molecule type" value="Genomic_DNA"/>
</dbReference>
<reference evidence="2" key="1">
    <citation type="journal article" date="2020" name="mSystems">
        <title>Genome- and Community-Level Interaction Insights into Carbon Utilization and Element Cycling Functions of Hydrothermarchaeota in Hydrothermal Sediment.</title>
        <authorList>
            <person name="Zhou Z."/>
            <person name="Liu Y."/>
            <person name="Xu W."/>
            <person name="Pan J."/>
            <person name="Luo Z.H."/>
            <person name="Li M."/>
        </authorList>
    </citation>
    <scope>NUCLEOTIDE SEQUENCE [LARGE SCALE GENOMIC DNA]</scope>
    <source>
        <strain evidence="2">SpSt-609</strain>
    </source>
</reference>
<organism evidence="2">
    <name type="scientific">Fervidobacterium thailandense</name>
    <dbReference type="NCBI Taxonomy" id="1008305"/>
    <lineage>
        <taxon>Bacteria</taxon>
        <taxon>Thermotogati</taxon>
        <taxon>Thermotogota</taxon>
        <taxon>Thermotogae</taxon>
        <taxon>Thermotogales</taxon>
        <taxon>Fervidobacteriaceae</taxon>
        <taxon>Fervidobacterium</taxon>
    </lineage>
</organism>
<feature type="transmembrane region" description="Helical" evidence="1">
    <location>
        <begin position="45"/>
        <end position="63"/>
    </location>
</feature>
<keyword evidence="1" id="KW-0472">Membrane</keyword>
<keyword evidence="1" id="KW-0812">Transmembrane</keyword>
<evidence type="ECO:0000256" key="1">
    <source>
        <dbReference type="SAM" id="Phobius"/>
    </source>
</evidence>
<proteinExistence type="predicted"/>
<sequence>MNDPLDEKAYTNLVKMFRLRLDYRPGPNMEEKILKALRRRKRRMLFFRVSVVVLVALIVLWLGPSRTRITLIYPLSKTIERERAEQTQQSDLMFKTLKYTSVANDGHWFEDW</sequence>
<name>A0A7C4GID6_9BACT</name>
<keyword evidence="1" id="KW-1133">Transmembrane helix</keyword>